<dbReference type="RefSeq" id="WP_005344769.1">
    <property type="nucleotide sequence ID" value="NZ_CP073280.1"/>
</dbReference>
<dbReference type="Pfam" id="PF13476">
    <property type="entry name" value="AAA_23"/>
    <property type="match status" value="1"/>
</dbReference>
<reference evidence="2 3" key="1">
    <citation type="submission" date="2018-08" db="EMBL/GenBank/DDBJ databases">
        <title>A genome reference for cultivated species of the human gut microbiota.</title>
        <authorList>
            <person name="Zou Y."/>
            <person name="Xue W."/>
            <person name="Luo G."/>
        </authorList>
    </citation>
    <scope>NUCLEOTIDE SEQUENCE [LARGE SCALE GENOMIC DNA]</scope>
    <source>
        <strain evidence="2 3">AF31-17AC</strain>
    </source>
</reference>
<dbReference type="PANTHER" id="PTHR43581:SF2">
    <property type="entry name" value="EXCINUCLEASE ATPASE SUBUNIT"/>
    <property type="match status" value="1"/>
</dbReference>
<evidence type="ECO:0000313" key="2">
    <source>
        <dbReference type="EMBL" id="RHN11057.1"/>
    </source>
</evidence>
<dbReference type="SUPFAM" id="SSF52540">
    <property type="entry name" value="P-loop containing nucleoside triphosphate hydrolases"/>
    <property type="match status" value="1"/>
</dbReference>
<dbReference type="GO" id="GO:0016887">
    <property type="term" value="F:ATP hydrolysis activity"/>
    <property type="evidence" value="ECO:0007669"/>
    <property type="project" value="InterPro"/>
</dbReference>
<accession>A0A415TYR9</accession>
<dbReference type="PANTHER" id="PTHR43581">
    <property type="entry name" value="ATP/GTP PHOSPHATASE"/>
    <property type="match status" value="1"/>
</dbReference>
<dbReference type="Gene3D" id="3.40.50.300">
    <property type="entry name" value="P-loop containing nucleotide triphosphate hydrolases"/>
    <property type="match status" value="1"/>
</dbReference>
<proteinExistence type="predicted"/>
<organism evidence="2 3">
    <name type="scientific">Anaerobutyricum hallii</name>
    <dbReference type="NCBI Taxonomy" id="39488"/>
    <lineage>
        <taxon>Bacteria</taxon>
        <taxon>Bacillati</taxon>
        <taxon>Bacillota</taxon>
        <taxon>Clostridia</taxon>
        <taxon>Lachnospirales</taxon>
        <taxon>Lachnospiraceae</taxon>
        <taxon>Anaerobutyricum</taxon>
    </lineage>
</organism>
<dbReference type="InterPro" id="IPR051396">
    <property type="entry name" value="Bact_Antivir_Def_Nuclease"/>
</dbReference>
<dbReference type="GO" id="GO:0006302">
    <property type="term" value="P:double-strand break repair"/>
    <property type="evidence" value="ECO:0007669"/>
    <property type="project" value="InterPro"/>
</dbReference>
<sequence length="102" mass="10752">MYLNKVTVKNFKAITDMELSFTPGVNLLIGDNGTGKSSMLEAIGVAISGIFKGISSVSTKGISQNDIHFKTSGKGDASTEISYGIPAEITAFIDMDSEENAN</sequence>
<evidence type="ECO:0000313" key="3">
    <source>
        <dbReference type="Proteomes" id="UP000283700"/>
    </source>
</evidence>
<dbReference type="InterPro" id="IPR038729">
    <property type="entry name" value="Rad50/SbcC_AAA"/>
</dbReference>
<dbReference type="InterPro" id="IPR027417">
    <property type="entry name" value="P-loop_NTPase"/>
</dbReference>
<dbReference type="EMBL" id="QRQO01000041">
    <property type="protein sequence ID" value="RHN11057.1"/>
    <property type="molecule type" value="Genomic_DNA"/>
</dbReference>
<comment type="caution">
    <text evidence="2">The sequence shown here is derived from an EMBL/GenBank/DDBJ whole genome shotgun (WGS) entry which is preliminary data.</text>
</comment>
<dbReference type="AlphaFoldDB" id="A0A415TYR9"/>
<evidence type="ECO:0000259" key="1">
    <source>
        <dbReference type="Pfam" id="PF13476"/>
    </source>
</evidence>
<gene>
    <name evidence="2" type="ORF">DWZ29_12520</name>
</gene>
<protein>
    <submittedName>
        <fullName evidence="2">DUF2813 domain-containing protein</fullName>
    </submittedName>
</protein>
<name>A0A415TYR9_9FIRM</name>
<dbReference type="Proteomes" id="UP000283700">
    <property type="component" value="Unassembled WGS sequence"/>
</dbReference>
<feature type="domain" description="Rad50/SbcC-type AAA" evidence="1">
    <location>
        <begin position="5"/>
        <end position="83"/>
    </location>
</feature>
<dbReference type="GeneID" id="75048317"/>